<evidence type="ECO:0000313" key="1">
    <source>
        <dbReference type="EMBL" id="EHL11212.1"/>
    </source>
</evidence>
<organism evidence="1 4">
    <name type="scientific">Peptoanaerobacter stomatis</name>
    <dbReference type="NCBI Taxonomy" id="796937"/>
    <lineage>
        <taxon>Bacteria</taxon>
        <taxon>Bacillati</taxon>
        <taxon>Bacillota</taxon>
        <taxon>Clostridia</taxon>
        <taxon>Peptostreptococcales</taxon>
        <taxon>Filifactoraceae</taxon>
        <taxon>Peptoanaerobacter</taxon>
    </lineage>
</organism>
<dbReference type="AlphaFoldDB" id="G9X2Z2"/>
<name>G9X2Z2_9FIRM</name>
<comment type="caution">
    <text evidence="1">The sequence shown here is derived from an EMBL/GenBank/DDBJ whole genome shotgun (WGS) entry which is preliminary data.</text>
</comment>
<gene>
    <name evidence="2" type="ORF">HMPREF1143_0010</name>
    <name evidence="1" type="ORF">HMPREF9629_00749</name>
</gene>
<dbReference type="HOGENOM" id="CLU_125409_0_0_9"/>
<evidence type="ECO:0000313" key="4">
    <source>
        <dbReference type="Proteomes" id="UP000006437"/>
    </source>
</evidence>
<dbReference type="EMBL" id="AFZE01000056">
    <property type="protein sequence ID" value="EHL11212.1"/>
    <property type="molecule type" value="Genomic_DNA"/>
</dbReference>
<reference evidence="1 4" key="1">
    <citation type="submission" date="2011-08" db="EMBL/GenBank/DDBJ databases">
        <title>The Genome Sequence of Eubacteriaceae bacterium ACC19a.</title>
        <authorList>
            <consortium name="The Broad Institute Genome Sequencing Platform"/>
            <person name="Earl A."/>
            <person name="Ward D."/>
            <person name="Feldgarden M."/>
            <person name="Gevers D."/>
            <person name="Sizova M."/>
            <person name="Hazen A."/>
            <person name="Epstein S."/>
            <person name="Young S.K."/>
            <person name="Zeng Q."/>
            <person name="Gargeya S."/>
            <person name="Fitzgerald M."/>
            <person name="Haas B."/>
            <person name="Abouelleil A."/>
            <person name="Alvarado L."/>
            <person name="Arachchi H.M."/>
            <person name="Berlin A."/>
            <person name="Brown A."/>
            <person name="Chapman S.B."/>
            <person name="Chen Z."/>
            <person name="Dunbar C."/>
            <person name="Freedman E."/>
            <person name="Gearin G."/>
            <person name="Gellesch M."/>
            <person name="Goldberg J."/>
            <person name="Griggs A."/>
            <person name="Gujja S."/>
            <person name="Heiman D."/>
            <person name="Howarth C."/>
            <person name="Larson L."/>
            <person name="Lui A."/>
            <person name="MacDonald P.J.P."/>
            <person name="Montmayeur A."/>
            <person name="Murphy C."/>
            <person name="Neiman D."/>
            <person name="Pearson M."/>
            <person name="Priest M."/>
            <person name="Roberts A."/>
            <person name="Saif S."/>
            <person name="Shea T."/>
            <person name="Shenoy N."/>
            <person name="Sisk P."/>
            <person name="Stolte C."/>
            <person name="Sykes S."/>
            <person name="Wortman J."/>
            <person name="Nusbaum C."/>
            <person name="Birren B."/>
        </authorList>
    </citation>
    <scope>NUCLEOTIDE SEQUENCE [LARGE SCALE GENOMIC DNA]</scope>
    <source>
        <strain evidence="1 4">ACC19a</strain>
    </source>
</reference>
<dbReference type="RefSeq" id="WP_009524985.1">
    <property type="nucleotide sequence ID" value="NZ_ALNK01000008.1"/>
</dbReference>
<sequence length="137" mass="15346">MVKLLIGSAGSGKTKVMIDEANKAVEGVRGTFVYVESTDKHSHLLNRNIRLVATEDLKLKGYNGLYGFICGMTSANYDIQKIYIDGLFKVVDVEESKLYDFLEALDKVSNKYETEIVISATLQDEEVKKQVEKFVIA</sequence>
<accession>J5WT63</accession>
<evidence type="ECO:0000313" key="2">
    <source>
        <dbReference type="EMBL" id="EJU24202.1"/>
    </source>
</evidence>
<keyword evidence="3" id="KW-1185">Reference proteome</keyword>
<dbReference type="EMBL" id="ALNK01000008">
    <property type="protein sequence ID" value="EJU24202.1"/>
    <property type="molecule type" value="Genomic_DNA"/>
</dbReference>
<reference evidence="2 3" key="2">
    <citation type="submission" date="2012-07" db="EMBL/GenBank/DDBJ databases">
        <authorList>
            <person name="Durkin A.S."/>
            <person name="McCorrison J."/>
            <person name="Torralba M."/>
            <person name="Gillis M."/>
            <person name="Methe B."/>
            <person name="Sutton G."/>
            <person name="Nelson K.E."/>
        </authorList>
    </citation>
    <scope>NUCLEOTIDE SEQUENCE [LARGE SCALE GENOMIC DNA]</scope>
    <source>
        <strain evidence="2 3">OBRC8</strain>
    </source>
</reference>
<dbReference type="Proteomes" id="UP000005244">
    <property type="component" value="Unassembled WGS sequence"/>
</dbReference>
<evidence type="ECO:0000313" key="3">
    <source>
        <dbReference type="Proteomes" id="UP000005244"/>
    </source>
</evidence>
<dbReference type="Proteomes" id="UP000006437">
    <property type="component" value="Unassembled WGS sequence"/>
</dbReference>
<protein>
    <recommendedName>
        <fullName evidence="5">Twitching motility protein PilT</fullName>
    </recommendedName>
</protein>
<accession>G9X2Z2</accession>
<evidence type="ECO:0008006" key="5">
    <source>
        <dbReference type="Google" id="ProtNLM"/>
    </source>
</evidence>
<proteinExistence type="predicted"/>
<dbReference type="BioCyc" id="EBAC796937-HMP:GMGH-751-MONOMER"/>